<keyword evidence="3 9" id="KW-0963">Cytoplasm</keyword>
<reference evidence="11 12" key="1">
    <citation type="submission" date="2020-08" db="EMBL/GenBank/DDBJ databases">
        <title>Draft genome sequencing of an Anaerocolumna strain isolated from anoxic soil subjected to BSD treatment.</title>
        <authorList>
            <person name="Uek A."/>
            <person name="Tonouchi A."/>
        </authorList>
    </citation>
    <scope>NUCLEOTIDE SEQUENCE [LARGE SCALE GENOMIC DNA]</scope>
    <source>
        <strain evidence="11 12">CTTW</strain>
    </source>
</reference>
<keyword evidence="7 9" id="KW-0234">DNA repair</keyword>
<dbReference type="EMBL" id="AP023368">
    <property type="protein sequence ID" value="BCJ97664.1"/>
    <property type="molecule type" value="Genomic_DNA"/>
</dbReference>
<evidence type="ECO:0000259" key="10">
    <source>
        <dbReference type="Pfam" id="PF01035"/>
    </source>
</evidence>
<comment type="catalytic activity">
    <reaction evidence="1 9">
        <text>a 4-O-methyl-thymidine in DNA + L-cysteinyl-[protein] = a thymidine in DNA + S-methyl-L-cysteinyl-[protein]</text>
        <dbReference type="Rhea" id="RHEA:53428"/>
        <dbReference type="Rhea" id="RHEA-COMP:10131"/>
        <dbReference type="Rhea" id="RHEA-COMP:10132"/>
        <dbReference type="Rhea" id="RHEA-COMP:13555"/>
        <dbReference type="Rhea" id="RHEA-COMP:13556"/>
        <dbReference type="ChEBI" id="CHEBI:29950"/>
        <dbReference type="ChEBI" id="CHEBI:82612"/>
        <dbReference type="ChEBI" id="CHEBI:137386"/>
        <dbReference type="ChEBI" id="CHEBI:137387"/>
        <dbReference type="EC" id="2.1.1.63"/>
    </reaction>
</comment>
<name>A0A7I8DJZ1_9FIRM</name>
<dbReference type="CDD" id="cd06445">
    <property type="entry name" value="ATase"/>
    <property type="match status" value="1"/>
</dbReference>
<sequence>MIKYAYYNFKYGILKIGYKEQSVVYLKRADKIDTKNEPSALSDNAYKQVCEYLEGRRVIFDFPYQLEGTEFQKKVWDALLQIPYGTVCTYKQVAEAIGSPRGSRAVGLANNKNPINIVVPCHRVIGTNGRLVGYAGGLAMKEALLQLEKRPVIN</sequence>
<evidence type="ECO:0000256" key="2">
    <source>
        <dbReference type="ARBA" id="ARBA00008711"/>
    </source>
</evidence>
<dbReference type="InterPro" id="IPR036631">
    <property type="entry name" value="MGMT_N_sf"/>
</dbReference>
<evidence type="ECO:0000256" key="3">
    <source>
        <dbReference type="ARBA" id="ARBA00022490"/>
    </source>
</evidence>
<dbReference type="GO" id="GO:0006307">
    <property type="term" value="P:DNA alkylation repair"/>
    <property type="evidence" value="ECO:0007669"/>
    <property type="project" value="UniProtKB-UniRule"/>
</dbReference>
<dbReference type="SUPFAM" id="SSF46767">
    <property type="entry name" value="Methylated DNA-protein cysteine methyltransferase, C-terminal domain"/>
    <property type="match status" value="1"/>
</dbReference>
<dbReference type="InterPro" id="IPR023546">
    <property type="entry name" value="MGMT"/>
</dbReference>
<evidence type="ECO:0000256" key="6">
    <source>
        <dbReference type="ARBA" id="ARBA00022763"/>
    </source>
</evidence>
<evidence type="ECO:0000256" key="7">
    <source>
        <dbReference type="ARBA" id="ARBA00023204"/>
    </source>
</evidence>
<dbReference type="PANTHER" id="PTHR10815:SF13">
    <property type="entry name" value="METHYLATED-DNA--PROTEIN-CYSTEINE METHYLTRANSFERASE"/>
    <property type="match status" value="1"/>
</dbReference>
<accession>A0A7I8DJZ1</accession>
<dbReference type="GO" id="GO:0032259">
    <property type="term" value="P:methylation"/>
    <property type="evidence" value="ECO:0007669"/>
    <property type="project" value="UniProtKB-KW"/>
</dbReference>
<dbReference type="PANTHER" id="PTHR10815">
    <property type="entry name" value="METHYLATED-DNA--PROTEIN-CYSTEINE METHYLTRANSFERASE"/>
    <property type="match status" value="1"/>
</dbReference>
<dbReference type="InterPro" id="IPR014048">
    <property type="entry name" value="MethylDNA_cys_MeTrfase_DNA-bd"/>
</dbReference>
<dbReference type="Gene3D" id="1.10.10.10">
    <property type="entry name" value="Winged helix-like DNA-binding domain superfamily/Winged helix DNA-binding domain"/>
    <property type="match status" value="1"/>
</dbReference>
<comment type="similarity">
    <text evidence="2 9">Belongs to the MGMT family.</text>
</comment>
<evidence type="ECO:0000313" key="12">
    <source>
        <dbReference type="Proteomes" id="UP000515703"/>
    </source>
</evidence>
<dbReference type="PROSITE" id="PS00374">
    <property type="entry name" value="MGMT"/>
    <property type="match status" value="1"/>
</dbReference>
<dbReference type="GO" id="GO:0005737">
    <property type="term" value="C:cytoplasm"/>
    <property type="evidence" value="ECO:0007669"/>
    <property type="project" value="UniProtKB-SubCell"/>
</dbReference>
<proteinExistence type="inferred from homology"/>
<dbReference type="Pfam" id="PF01035">
    <property type="entry name" value="DNA_binding_1"/>
    <property type="match status" value="1"/>
</dbReference>
<evidence type="ECO:0000313" key="11">
    <source>
        <dbReference type="EMBL" id="BCJ97664.1"/>
    </source>
</evidence>
<dbReference type="InterPro" id="IPR001497">
    <property type="entry name" value="MethylDNA_cys_MeTrfase_AS"/>
</dbReference>
<organism evidence="11 12">
    <name type="scientific">Anaerocolumna chitinilytica</name>
    <dbReference type="NCBI Taxonomy" id="1727145"/>
    <lineage>
        <taxon>Bacteria</taxon>
        <taxon>Bacillati</taxon>
        <taxon>Bacillota</taxon>
        <taxon>Clostridia</taxon>
        <taxon>Lachnospirales</taxon>
        <taxon>Lachnospiraceae</taxon>
        <taxon>Anaerocolumna</taxon>
    </lineage>
</organism>
<dbReference type="NCBIfam" id="TIGR00589">
    <property type="entry name" value="ogt"/>
    <property type="match status" value="1"/>
</dbReference>
<dbReference type="GO" id="GO:0003908">
    <property type="term" value="F:methylated-DNA-[protein]-cysteine S-methyltransferase activity"/>
    <property type="evidence" value="ECO:0007669"/>
    <property type="project" value="UniProtKB-UniRule"/>
</dbReference>
<evidence type="ECO:0000256" key="4">
    <source>
        <dbReference type="ARBA" id="ARBA00022603"/>
    </source>
</evidence>
<dbReference type="FunFam" id="1.10.10.10:FF:000214">
    <property type="entry name" value="Methylated-DNA--protein-cysteine methyltransferase"/>
    <property type="match status" value="1"/>
</dbReference>
<dbReference type="SUPFAM" id="SSF53155">
    <property type="entry name" value="Methylated DNA-protein cysteine methyltransferase domain"/>
    <property type="match status" value="1"/>
</dbReference>
<keyword evidence="4 9" id="KW-0489">Methyltransferase</keyword>
<dbReference type="HAMAP" id="MF_00772">
    <property type="entry name" value="OGT"/>
    <property type="match status" value="1"/>
</dbReference>
<dbReference type="RefSeq" id="WP_185258068.1">
    <property type="nucleotide sequence ID" value="NZ_AP023368.1"/>
</dbReference>
<comment type="miscellaneous">
    <text evidence="9">This enzyme catalyzes only one turnover and therefore is not strictly catalytic. According to one definition, an enzyme is a biocatalyst that acts repeatedly and over many reaction cycles.</text>
</comment>
<reference evidence="11 12" key="2">
    <citation type="submission" date="2020-08" db="EMBL/GenBank/DDBJ databases">
        <authorList>
            <person name="Ueki A."/>
            <person name="Tonouchi A."/>
        </authorList>
    </citation>
    <scope>NUCLEOTIDE SEQUENCE [LARGE SCALE GENOMIC DNA]</scope>
    <source>
        <strain evidence="11 12">CTTW</strain>
    </source>
</reference>
<evidence type="ECO:0000256" key="5">
    <source>
        <dbReference type="ARBA" id="ARBA00022679"/>
    </source>
</evidence>
<evidence type="ECO:0000256" key="9">
    <source>
        <dbReference type="HAMAP-Rule" id="MF_00772"/>
    </source>
</evidence>
<dbReference type="InterPro" id="IPR036388">
    <property type="entry name" value="WH-like_DNA-bd_sf"/>
</dbReference>
<dbReference type="AlphaFoldDB" id="A0A7I8DJZ1"/>
<evidence type="ECO:0000256" key="1">
    <source>
        <dbReference type="ARBA" id="ARBA00001286"/>
    </source>
</evidence>
<dbReference type="Proteomes" id="UP000515703">
    <property type="component" value="Chromosome"/>
</dbReference>
<evidence type="ECO:0000256" key="8">
    <source>
        <dbReference type="ARBA" id="ARBA00049348"/>
    </source>
</evidence>
<comment type="catalytic activity">
    <reaction evidence="8 9">
        <text>a 6-O-methyl-2'-deoxyguanosine in DNA + L-cysteinyl-[protein] = S-methyl-L-cysteinyl-[protein] + a 2'-deoxyguanosine in DNA</text>
        <dbReference type="Rhea" id="RHEA:24000"/>
        <dbReference type="Rhea" id="RHEA-COMP:10131"/>
        <dbReference type="Rhea" id="RHEA-COMP:10132"/>
        <dbReference type="Rhea" id="RHEA-COMP:11367"/>
        <dbReference type="Rhea" id="RHEA-COMP:11368"/>
        <dbReference type="ChEBI" id="CHEBI:29950"/>
        <dbReference type="ChEBI" id="CHEBI:82612"/>
        <dbReference type="ChEBI" id="CHEBI:85445"/>
        <dbReference type="ChEBI" id="CHEBI:85448"/>
        <dbReference type="EC" id="2.1.1.63"/>
    </reaction>
</comment>
<comment type="subcellular location">
    <subcellularLocation>
        <location evidence="9">Cytoplasm</location>
    </subcellularLocation>
</comment>
<dbReference type="InterPro" id="IPR036217">
    <property type="entry name" value="MethylDNA_cys_MeTrfase_DNAb"/>
</dbReference>
<keyword evidence="6 9" id="KW-0227">DNA damage</keyword>
<keyword evidence="5 9" id="KW-0808">Transferase</keyword>
<protein>
    <recommendedName>
        <fullName evidence="9">Methylated-DNA--protein-cysteine methyltransferase</fullName>
        <ecNumber evidence="9">2.1.1.63</ecNumber>
    </recommendedName>
    <alternativeName>
        <fullName evidence="9">6-O-methylguanine-DNA methyltransferase</fullName>
        <shortName evidence="9">MGMT</shortName>
    </alternativeName>
    <alternativeName>
        <fullName evidence="9">O-6-methylguanine-DNA-alkyltransferase</fullName>
    </alternativeName>
</protein>
<feature type="domain" description="Methylated-DNA-[protein]-cysteine S-methyltransferase DNA binding" evidence="10">
    <location>
        <begin position="70"/>
        <end position="149"/>
    </location>
</feature>
<dbReference type="KEGG" id="acht:bsdcttw_07050"/>
<keyword evidence="12" id="KW-1185">Reference proteome</keyword>
<feature type="active site" description="Nucleophile; methyl group acceptor" evidence="9">
    <location>
        <position position="121"/>
    </location>
</feature>
<gene>
    <name evidence="11" type="ORF">bsdcttw_07050</name>
</gene>
<dbReference type="EC" id="2.1.1.63" evidence="9"/>
<comment type="function">
    <text evidence="9">Involved in the cellular defense against the biological effects of O6-methylguanine (O6-MeG) and O4-methylthymine (O4-MeT) in DNA. Repairs the methylated nucleobase in DNA by stoichiometrically transferring the methyl group to a cysteine residue in the enzyme. This is a suicide reaction: the enzyme is irreversibly inactivated.</text>
</comment>